<dbReference type="SMART" id="SM00460">
    <property type="entry name" value="TGc"/>
    <property type="match status" value="1"/>
</dbReference>
<dbReference type="SUPFAM" id="SSF54001">
    <property type="entry name" value="Cysteine proteinases"/>
    <property type="match status" value="1"/>
</dbReference>
<gene>
    <name evidence="2" type="ORF">MO867_17575</name>
</gene>
<dbReference type="RefSeq" id="WP_252471578.1">
    <property type="nucleotide sequence ID" value="NZ_JALBWM010000108.1"/>
</dbReference>
<dbReference type="InterPro" id="IPR002931">
    <property type="entry name" value="Transglutaminase-like"/>
</dbReference>
<dbReference type="Proteomes" id="UP001139028">
    <property type="component" value="Unassembled WGS sequence"/>
</dbReference>
<comment type="caution">
    <text evidence="2">The sequence shown here is derived from an EMBL/GenBank/DDBJ whole genome shotgun (WGS) entry which is preliminary data.</text>
</comment>
<dbReference type="PANTHER" id="PTHR33490">
    <property type="entry name" value="BLR5614 PROTEIN-RELATED"/>
    <property type="match status" value="1"/>
</dbReference>
<accession>A0A9X2EQX3</accession>
<evidence type="ECO:0000313" key="3">
    <source>
        <dbReference type="Proteomes" id="UP001139028"/>
    </source>
</evidence>
<protein>
    <recommendedName>
        <fullName evidence="1">Transglutaminase-like domain-containing protein</fullName>
    </recommendedName>
</protein>
<feature type="domain" description="Transglutaminase-like" evidence="1">
    <location>
        <begin position="188"/>
        <end position="251"/>
    </location>
</feature>
<dbReference type="Pfam" id="PF01841">
    <property type="entry name" value="Transglut_core"/>
    <property type="match status" value="1"/>
</dbReference>
<organism evidence="2 3">
    <name type="scientific">Microbulbifer okhotskensis</name>
    <dbReference type="NCBI Taxonomy" id="2926617"/>
    <lineage>
        <taxon>Bacteria</taxon>
        <taxon>Pseudomonadati</taxon>
        <taxon>Pseudomonadota</taxon>
        <taxon>Gammaproteobacteria</taxon>
        <taxon>Cellvibrionales</taxon>
        <taxon>Microbulbiferaceae</taxon>
        <taxon>Microbulbifer</taxon>
    </lineage>
</organism>
<proteinExistence type="predicted"/>
<evidence type="ECO:0000313" key="2">
    <source>
        <dbReference type="EMBL" id="MCO1336145.1"/>
    </source>
</evidence>
<dbReference type="InterPro" id="IPR038765">
    <property type="entry name" value="Papain-like_cys_pep_sf"/>
</dbReference>
<keyword evidence="3" id="KW-1185">Reference proteome</keyword>
<sequence length="303" mass="34708">MSISRIVFSVVSILFGMFGFWRDTVADSKKVTLSAVITVKNQSDRDVVGYIHRLSMPVEAGLQQSLKEVRYEYPEKIVYKKHKKGDSKYLELKLDIPAGDTIKRKVHFDLLLTSYDYTTIPRGREPYPASMYLQSAKYIESNAIAIRELSLEIQNTFADEDARLRAAFLLPQAIIDYKIQPTKGALAGLESREGDCTEYAALFVALARSMGYPARVTSEFLFTKRKQFKQPNHHAAEVYMNGRWLPVDPNLAQESRFGYGFGRGKVSKITLTRDFTWVWSNLWPKNFRGHVDKAKVTIEWSLQ</sequence>
<reference evidence="2" key="1">
    <citation type="journal article" date="2022" name="Arch. Microbiol.">
        <title>Microbulbifer okhotskensis sp. nov., isolated from a deep bottom sediment of the Okhotsk Sea.</title>
        <authorList>
            <person name="Romanenko L."/>
            <person name="Kurilenko V."/>
            <person name="Otstavnykh N."/>
            <person name="Velansky P."/>
            <person name="Isaeva M."/>
            <person name="Mikhailov V."/>
        </authorList>
    </citation>
    <scope>NUCLEOTIDE SEQUENCE</scope>
    <source>
        <strain evidence="2">OS29</strain>
    </source>
</reference>
<dbReference type="Gene3D" id="3.10.620.30">
    <property type="match status" value="1"/>
</dbReference>
<name>A0A9X2EQX3_9GAMM</name>
<dbReference type="AlphaFoldDB" id="A0A9X2EQX3"/>
<dbReference type="EMBL" id="JALBWM010000108">
    <property type="protein sequence ID" value="MCO1336145.1"/>
    <property type="molecule type" value="Genomic_DNA"/>
</dbReference>
<evidence type="ECO:0000259" key="1">
    <source>
        <dbReference type="SMART" id="SM00460"/>
    </source>
</evidence>